<dbReference type="Proteomes" id="UP000659654">
    <property type="component" value="Unassembled WGS sequence"/>
</dbReference>
<evidence type="ECO:0000313" key="4">
    <source>
        <dbReference type="Proteomes" id="UP000659654"/>
    </source>
</evidence>
<evidence type="ECO:0000313" key="2">
    <source>
        <dbReference type="EMBL" id="CAD5207712.1"/>
    </source>
</evidence>
<dbReference type="EMBL" id="CAJFDI010000001">
    <property type="protein sequence ID" value="CAD5207712.1"/>
    <property type="molecule type" value="Genomic_DNA"/>
</dbReference>
<dbReference type="EMBL" id="CAJFCV020000001">
    <property type="protein sequence ID" value="CAG9079071.1"/>
    <property type="molecule type" value="Genomic_DNA"/>
</dbReference>
<evidence type="ECO:0000313" key="3">
    <source>
        <dbReference type="Proteomes" id="UP000095284"/>
    </source>
</evidence>
<organism evidence="3 5">
    <name type="scientific">Bursaphelenchus xylophilus</name>
    <name type="common">Pinewood nematode worm</name>
    <name type="synonym">Aphelenchoides xylophilus</name>
    <dbReference type="NCBI Taxonomy" id="6326"/>
    <lineage>
        <taxon>Eukaryota</taxon>
        <taxon>Metazoa</taxon>
        <taxon>Ecdysozoa</taxon>
        <taxon>Nematoda</taxon>
        <taxon>Chromadorea</taxon>
        <taxon>Rhabditida</taxon>
        <taxon>Tylenchina</taxon>
        <taxon>Tylenchomorpha</taxon>
        <taxon>Aphelenchoidea</taxon>
        <taxon>Aphelenchoididae</taxon>
        <taxon>Bursaphelenchus</taxon>
    </lineage>
</organism>
<dbReference type="AlphaFoldDB" id="A0A1I7SFI3"/>
<protein>
    <submittedName>
        <fullName evidence="2">(pine wood nematode) hypothetical protein</fullName>
    </submittedName>
</protein>
<dbReference type="Proteomes" id="UP000582659">
    <property type="component" value="Unassembled WGS sequence"/>
</dbReference>
<feature type="compositionally biased region" description="Basic residues" evidence="1">
    <location>
        <begin position="74"/>
        <end position="95"/>
    </location>
</feature>
<dbReference type="WBParaSite" id="BXY_1179500.1">
    <property type="protein sequence ID" value="BXY_1179500.1"/>
    <property type="gene ID" value="BXY_1179500"/>
</dbReference>
<accession>A0A1I7SFI3</accession>
<proteinExistence type="predicted"/>
<dbReference type="OrthoDB" id="10387341at2759"/>
<evidence type="ECO:0000313" key="5">
    <source>
        <dbReference type="WBParaSite" id="BXY_1179500.1"/>
    </source>
</evidence>
<evidence type="ECO:0000256" key="1">
    <source>
        <dbReference type="SAM" id="MobiDB-lite"/>
    </source>
</evidence>
<keyword evidence="4" id="KW-1185">Reference proteome</keyword>
<reference evidence="5" key="1">
    <citation type="submission" date="2016-11" db="UniProtKB">
        <authorList>
            <consortium name="WormBaseParasite"/>
        </authorList>
    </citation>
    <scope>IDENTIFICATION</scope>
</reference>
<reference evidence="2" key="2">
    <citation type="submission" date="2020-09" db="EMBL/GenBank/DDBJ databases">
        <authorList>
            <person name="Kikuchi T."/>
        </authorList>
    </citation>
    <scope>NUCLEOTIDE SEQUENCE</scope>
    <source>
        <strain evidence="2">Ka4C1</strain>
    </source>
</reference>
<dbReference type="Proteomes" id="UP000095284">
    <property type="component" value="Unplaced"/>
</dbReference>
<feature type="region of interest" description="Disordered" evidence="1">
    <location>
        <begin position="67"/>
        <end position="97"/>
    </location>
</feature>
<gene>
    <name evidence="2" type="ORF">BXYJ_LOCUS62</name>
</gene>
<name>A0A1I7SFI3_BURXY</name>
<sequence>MLVVYSAPQRSWFTPARCASTCSSSAFEPMPPRPCTDRRLPIHPNREESLRRLVLVHSMAKKIKVVREEEERQRRKMEQKRRVQHVKQLKTTRSRAPHEELLMLPKRPHLEVSLIEELCRPCSDPLQPLLRSSPFEDAASDDMPPLIQSVVDFLMDA</sequence>